<dbReference type="EMBL" id="NRRL01000041">
    <property type="protein sequence ID" value="MBK1669196.1"/>
    <property type="molecule type" value="Genomic_DNA"/>
</dbReference>
<comment type="caution">
    <text evidence="1">The sequence shown here is derived from an EMBL/GenBank/DDBJ whole genome shotgun (WGS) entry which is preliminary data.</text>
</comment>
<accession>A0ABS1DFE1</accession>
<dbReference type="Proteomes" id="UP001296873">
    <property type="component" value="Unassembled WGS sequence"/>
</dbReference>
<protein>
    <recommendedName>
        <fullName evidence="3">Organic solvent tolerance-like N-terminal domain-containing protein</fullName>
    </recommendedName>
</protein>
<evidence type="ECO:0008006" key="3">
    <source>
        <dbReference type="Google" id="ProtNLM"/>
    </source>
</evidence>
<sequence>MPSAPGNADNSVVVDDPKGEVWDRLVPRLSKNFYVINNLDRDSGLINVSYSGDPGRFVDCGQIHSYVKNARGERNYRFPATTPQKSYEIMQGGTLYFVDRRMELEGRMNVILEAVSDAKTRVTANTRYVVTKSGTIRNTQGQSRSFSDTIKFDTGGRAAFPNPNYEDQTTCVPNGRLEESVLDLVD</sequence>
<gene>
    <name evidence="1" type="ORF">CKO28_14255</name>
</gene>
<evidence type="ECO:0000313" key="1">
    <source>
        <dbReference type="EMBL" id="MBK1669196.1"/>
    </source>
</evidence>
<keyword evidence="2" id="KW-1185">Reference proteome</keyword>
<evidence type="ECO:0000313" key="2">
    <source>
        <dbReference type="Proteomes" id="UP001296873"/>
    </source>
</evidence>
<reference evidence="1 2" key="1">
    <citation type="journal article" date="2020" name="Microorganisms">
        <title>Osmotic Adaptation and Compatible Solute Biosynthesis of Phototrophic Bacteria as Revealed from Genome Analyses.</title>
        <authorList>
            <person name="Imhoff J.F."/>
            <person name="Rahn T."/>
            <person name="Kunzel S."/>
            <person name="Keller A."/>
            <person name="Neulinger S.C."/>
        </authorList>
    </citation>
    <scope>NUCLEOTIDE SEQUENCE [LARGE SCALE GENOMIC DNA]</scope>
    <source>
        <strain evidence="1 2">DSM 9895</strain>
    </source>
</reference>
<name>A0ABS1DFE1_9PROT</name>
<organism evidence="1 2">
    <name type="scientific">Rhodovibrio sodomensis</name>
    <dbReference type="NCBI Taxonomy" id="1088"/>
    <lineage>
        <taxon>Bacteria</taxon>
        <taxon>Pseudomonadati</taxon>
        <taxon>Pseudomonadota</taxon>
        <taxon>Alphaproteobacteria</taxon>
        <taxon>Rhodospirillales</taxon>
        <taxon>Rhodovibrionaceae</taxon>
        <taxon>Rhodovibrio</taxon>
    </lineage>
</organism>
<proteinExistence type="predicted"/>